<organism evidence="4 5">
    <name type="scientific">Halanaerobium congolense</name>
    <dbReference type="NCBI Taxonomy" id="54121"/>
    <lineage>
        <taxon>Bacteria</taxon>
        <taxon>Bacillati</taxon>
        <taxon>Bacillota</taxon>
        <taxon>Clostridia</taxon>
        <taxon>Halanaerobiales</taxon>
        <taxon>Halanaerobiaceae</taxon>
        <taxon>Halanaerobium</taxon>
    </lineage>
</organism>
<evidence type="ECO:0000256" key="1">
    <source>
        <dbReference type="ARBA" id="ARBA00008324"/>
    </source>
</evidence>
<sequence length="148" mass="16823">MVKNPKNAKNDGLDEDLFQEIINKNIETKFHRFLDMNIVYLKKGLARMEVEVKEEFTNPNDICHGGIGFSILDTAMSMAVRTIGKEITTVEMNINYLRPAQKGDILTAVGKILKDGNKIIVGEGELYNQDNKLLANARETFYMIDHLF</sequence>
<proteinExistence type="inferred from homology"/>
<dbReference type="AlphaFoldDB" id="A0A1G8IVY4"/>
<keyword evidence="2" id="KW-0378">Hydrolase</keyword>
<comment type="similarity">
    <text evidence="1">Belongs to the thioesterase PaaI family.</text>
</comment>
<name>A0A1G8IVY4_9FIRM</name>
<dbReference type="Proteomes" id="UP000198945">
    <property type="component" value="Unassembled WGS sequence"/>
</dbReference>
<dbReference type="GO" id="GO:0047617">
    <property type="term" value="F:fatty acyl-CoA hydrolase activity"/>
    <property type="evidence" value="ECO:0007669"/>
    <property type="project" value="InterPro"/>
</dbReference>
<evidence type="ECO:0000313" key="5">
    <source>
        <dbReference type="Proteomes" id="UP000198945"/>
    </source>
</evidence>
<evidence type="ECO:0000256" key="2">
    <source>
        <dbReference type="ARBA" id="ARBA00022801"/>
    </source>
</evidence>
<dbReference type="Gene3D" id="3.10.129.10">
    <property type="entry name" value="Hotdog Thioesterase"/>
    <property type="match status" value="1"/>
</dbReference>
<evidence type="ECO:0000259" key="3">
    <source>
        <dbReference type="Pfam" id="PF03061"/>
    </source>
</evidence>
<dbReference type="NCBIfam" id="TIGR00369">
    <property type="entry name" value="unchar_dom_1"/>
    <property type="match status" value="1"/>
</dbReference>
<dbReference type="InterPro" id="IPR003736">
    <property type="entry name" value="PAAI_dom"/>
</dbReference>
<evidence type="ECO:0000313" key="4">
    <source>
        <dbReference type="EMBL" id="SDI22847.1"/>
    </source>
</evidence>
<dbReference type="PANTHER" id="PTHR21660">
    <property type="entry name" value="THIOESTERASE SUPERFAMILY MEMBER-RELATED"/>
    <property type="match status" value="1"/>
</dbReference>
<dbReference type="InterPro" id="IPR039298">
    <property type="entry name" value="ACOT13"/>
</dbReference>
<dbReference type="SUPFAM" id="SSF54637">
    <property type="entry name" value="Thioesterase/thiol ester dehydrase-isomerase"/>
    <property type="match status" value="1"/>
</dbReference>
<dbReference type="EMBL" id="FNEH01000003">
    <property type="protein sequence ID" value="SDI22847.1"/>
    <property type="molecule type" value="Genomic_DNA"/>
</dbReference>
<dbReference type="RefSeq" id="WP_089716100.1">
    <property type="nucleotide sequence ID" value="NZ_FNEH01000003.1"/>
</dbReference>
<dbReference type="InterPro" id="IPR006683">
    <property type="entry name" value="Thioestr_dom"/>
</dbReference>
<dbReference type="InterPro" id="IPR029069">
    <property type="entry name" value="HotDog_dom_sf"/>
</dbReference>
<protein>
    <submittedName>
        <fullName evidence="4">Acyl-CoA thioesterase</fullName>
    </submittedName>
</protein>
<dbReference type="Pfam" id="PF03061">
    <property type="entry name" value="4HBT"/>
    <property type="match status" value="1"/>
</dbReference>
<reference evidence="4 5" key="1">
    <citation type="submission" date="2016-10" db="EMBL/GenBank/DDBJ databases">
        <authorList>
            <person name="de Groot N.N."/>
        </authorList>
    </citation>
    <scope>NUCLEOTIDE SEQUENCE [LARGE SCALE GENOMIC DNA]</scope>
    <source>
        <strain evidence="4 5">WG7</strain>
    </source>
</reference>
<dbReference type="PANTHER" id="PTHR21660:SF1">
    <property type="entry name" value="ACYL-COENZYME A THIOESTERASE 13"/>
    <property type="match status" value="1"/>
</dbReference>
<accession>A0A1G8IVY4</accession>
<feature type="domain" description="Thioesterase" evidence="3">
    <location>
        <begin position="62"/>
        <end position="134"/>
    </location>
</feature>
<dbReference type="CDD" id="cd03443">
    <property type="entry name" value="PaaI_thioesterase"/>
    <property type="match status" value="1"/>
</dbReference>
<gene>
    <name evidence="4" type="ORF">SAMN04515654_10391</name>
</gene>